<evidence type="ECO:0000259" key="11">
    <source>
        <dbReference type="PROSITE" id="PS51900"/>
    </source>
</evidence>
<gene>
    <name evidence="12" type="ORF">BWK59_03035</name>
</gene>
<dbReference type="RefSeq" id="WP_088390945.1">
    <property type="nucleotide sequence ID" value="NZ_MTCZ01000015.1"/>
</dbReference>
<evidence type="ECO:0000256" key="5">
    <source>
        <dbReference type="ARBA" id="ARBA00022908"/>
    </source>
</evidence>
<reference evidence="12 13" key="1">
    <citation type="journal article" date="2017" name="Infect. Genet. Evol.">
        <title>Comparative genome analysis of fish pathogen Flavobacterium columnare reveals extensive sequence diversity within the species.</title>
        <authorList>
            <person name="Kayansamruaj P."/>
            <person name="Dong H.T."/>
            <person name="Hirono I."/>
            <person name="Kondo H."/>
            <person name="Senapin S."/>
            <person name="Rodkhum C."/>
        </authorList>
    </citation>
    <scope>NUCLEOTIDE SEQUENCE [LARGE SCALE GENOMIC DNA]</scope>
    <source>
        <strain evidence="12 13">1215</strain>
    </source>
</reference>
<dbReference type="InterPro" id="IPR050090">
    <property type="entry name" value="Tyrosine_recombinase_XerCD"/>
</dbReference>
<dbReference type="AlphaFoldDB" id="A0A246GKN8"/>
<evidence type="ECO:0000256" key="4">
    <source>
        <dbReference type="ARBA" id="ARBA00022829"/>
    </source>
</evidence>
<dbReference type="GO" id="GO:0006310">
    <property type="term" value="P:DNA recombination"/>
    <property type="evidence" value="ECO:0007669"/>
    <property type="project" value="UniProtKB-KW"/>
</dbReference>
<dbReference type="GO" id="GO:0007059">
    <property type="term" value="P:chromosome segregation"/>
    <property type="evidence" value="ECO:0007669"/>
    <property type="project" value="UniProtKB-KW"/>
</dbReference>
<keyword evidence="6 9" id="KW-0238">DNA-binding</keyword>
<evidence type="ECO:0000256" key="8">
    <source>
        <dbReference type="ARBA" id="ARBA00023306"/>
    </source>
</evidence>
<dbReference type="InterPro" id="IPR010998">
    <property type="entry name" value="Integrase_recombinase_N"/>
</dbReference>
<dbReference type="Gene3D" id="1.10.150.130">
    <property type="match status" value="1"/>
</dbReference>
<evidence type="ECO:0000313" key="13">
    <source>
        <dbReference type="Proteomes" id="UP000197768"/>
    </source>
</evidence>
<proteinExistence type="predicted"/>
<evidence type="ECO:0000256" key="9">
    <source>
        <dbReference type="PROSITE-ProRule" id="PRU01248"/>
    </source>
</evidence>
<keyword evidence="7" id="KW-0233">DNA recombination</keyword>
<evidence type="ECO:0000256" key="1">
    <source>
        <dbReference type="ARBA" id="ARBA00004496"/>
    </source>
</evidence>
<dbReference type="GO" id="GO:0051301">
    <property type="term" value="P:cell division"/>
    <property type="evidence" value="ECO:0007669"/>
    <property type="project" value="UniProtKB-KW"/>
</dbReference>
<keyword evidence="8" id="KW-0131">Cell cycle</keyword>
<dbReference type="InterPro" id="IPR044068">
    <property type="entry name" value="CB"/>
</dbReference>
<dbReference type="GO" id="GO:0015074">
    <property type="term" value="P:DNA integration"/>
    <property type="evidence" value="ECO:0007669"/>
    <property type="project" value="UniProtKB-KW"/>
</dbReference>
<keyword evidence="5" id="KW-0229">DNA integration</keyword>
<evidence type="ECO:0000256" key="2">
    <source>
        <dbReference type="ARBA" id="ARBA00022490"/>
    </source>
</evidence>
<dbReference type="InterPro" id="IPR013762">
    <property type="entry name" value="Integrase-like_cat_sf"/>
</dbReference>
<keyword evidence="2" id="KW-0963">Cytoplasm</keyword>
<evidence type="ECO:0000313" key="12">
    <source>
        <dbReference type="EMBL" id="OWP84862.1"/>
    </source>
</evidence>
<dbReference type="InterPro" id="IPR004107">
    <property type="entry name" value="Integrase_SAM-like_N"/>
</dbReference>
<dbReference type="PANTHER" id="PTHR30349">
    <property type="entry name" value="PHAGE INTEGRASE-RELATED"/>
    <property type="match status" value="1"/>
</dbReference>
<dbReference type="InterPro" id="IPR002104">
    <property type="entry name" value="Integrase_catalytic"/>
</dbReference>
<sequence length="297" mass="34418">MVENLIRFEDYLLKEKKYSQHTVNAYVKDLLSFQNYLIEEGGGSLEEVSYSFVRSWIVSLVESGLANLTINRKMASLKAFYKFLLKVKLIDVSPLLQHKSLKAEKKIQVPFSEKELELVLSEVKYSEDFEGLRDKLIIGLFYTTGIRRSEMINLQLINVDLDLKVFKILGKRNKERVVPMLDAIFLEIKQYLDKRKALPLIIDEEYLFLLNNGKKMNETFVYRLINCYLSVVSEKLKKSPHVLRHTFATHMLNRGADLNSIKEFLGHSSLASTQVYTQSSLGQIIEVYKKAHPRGQE</sequence>
<dbReference type="Proteomes" id="UP000197768">
    <property type="component" value="Unassembled WGS sequence"/>
</dbReference>
<feature type="domain" description="Core-binding (CB)" evidence="11">
    <location>
        <begin position="1"/>
        <end position="85"/>
    </location>
</feature>
<dbReference type="PANTHER" id="PTHR30349:SF77">
    <property type="entry name" value="TYROSINE RECOMBINASE XERC"/>
    <property type="match status" value="1"/>
</dbReference>
<keyword evidence="3" id="KW-0132">Cell division</keyword>
<dbReference type="Pfam" id="PF00589">
    <property type="entry name" value="Phage_integrase"/>
    <property type="match status" value="1"/>
</dbReference>
<dbReference type="Gene3D" id="1.10.443.10">
    <property type="entry name" value="Intergrase catalytic core"/>
    <property type="match status" value="1"/>
</dbReference>
<evidence type="ECO:0000256" key="7">
    <source>
        <dbReference type="ARBA" id="ARBA00023172"/>
    </source>
</evidence>
<dbReference type="InterPro" id="IPR011010">
    <property type="entry name" value="DNA_brk_join_enz"/>
</dbReference>
<dbReference type="PROSITE" id="PS51900">
    <property type="entry name" value="CB"/>
    <property type="match status" value="1"/>
</dbReference>
<evidence type="ECO:0000256" key="6">
    <source>
        <dbReference type="ARBA" id="ARBA00023125"/>
    </source>
</evidence>
<dbReference type="Pfam" id="PF02899">
    <property type="entry name" value="Phage_int_SAM_1"/>
    <property type="match status" value="1"/>
</dbReference>
<dbReference type="SUPFAM" id="SSF56349">
    <property type="entry name" value="DNA breaking-rejoining enzymes"/>
    <property type="match status" value="1"/>
</dbReference>
<organism evidence="12 13">
    <name type="scientific">Flavobacterium davisii</name>
    <dbReference type="NCBI Taxonomy" id="2906077"/>
    <lineage>
        <taxon>Bacteria</taxon>
        <taxon>Pseudomonadati</taxon>
        <taxon>Bacteroidota</taxon>
        <taxon>Flavobacteriia</taxon>
        <taxon>Flavobacteriales</taxon>
        <taxon>Flavobacteriaceae</taxon>
        <taxon>Flavobacterium</taxon>
    </lineage>
</organism>
<feature type="domain" description="Tyr recombinase" evidence="10">
    <location>
        <begin position="106"/>
        <end position="289"/>
    </location>
</feature>
<evidence type="ECO:0000256" key="3">
    <source>
        <dbReference type="ARBA" id="ARBA00022618"/>
    </source>
</evidence>
<dbReference type="GO" id="GO:0003677">
    <property type="term" value="F:DNA binding"/>
    <property type="evidence" value="ECO:0007669"/>
    <property type="project" value="UniProtKB-UniRule"/>
</dbReference>
<evidence type="ECO:0000259" key="10">
    <source>
        <dbReference type="PROSITE" id="PS51898"/>
    </source>
</evidence>
<accession>A0A246GKN8</accession>
<protein>
    <submittedName>
        <fullName evidence="12">Integrase</fullName>
    </submittedName>
</protein>
<comment type="caution">
    <text evidence="12">The sequence shown here is derived from an EMBL/GenBank/DDBJ whole genome shotgun (WGS) entry which is preliminary data.</text>
</comment>
<dbReference type="PROSITE" id="PS51898">
    <property type="entry name" value="TYR_RECOMBINASE"/>
    <property type="match status" value="1"/>
</dbReference>
<dbReference type="EMBL" id="MTCZ01000015">
    <property type="protein sequence ID" value="OWP84862.1"/>
    <property type="molecule type" value="Genomic_DNA"/>
</dbReference>
<keyword evidence="4" id="KW-0159">Chromosome partition</keyword>
<name>A0A246GKN8_9FLAO</name>
<dbReference type="GO" id="GO:0005737">
    <property type="term" value="C:cytoplasm"/>
    <property type="evidence" value="ECO:0007669"/>
    <property type="project" value="UniProtKB-SubCell"/>
</dbReference>
<comment type="subcellular location">
    <subcellularLocation>
        <location evidence="1">Cytoplasm</location>
    </subcellularLocation>
</comment>